<dbReference type="EMBL" id="BJWL01000014">
    <property type="protein sequence ID" value="GFZ01022.1"/>
    <property type="molecule type" value="Genomic_DNA"/>
</dbReference>
<protein>
    <submittedName>
        <fullName evidence="2">Uncharacterized protein</fullName>
    </submittedName>
</protein>
<dbReference type="Proteomes" id="UP000585474">
    <property type="component" value="Unassembled WGS sequence"/>
</dbReference>
<accession>A0A7J0FQM6</accession>
<evidence type="ECO:0000313" key="3">
    <source>
        <dbReference type="Proteomes" id="UP000585474"/>
    </source>
</evidence>
<evidence type="ECO:0000256" key="1">
    <source>
        <dbReference type="SAM" id="MobiDB-lite"/>
    </source>
</evidence>
<evidence type="ECO:0000313" key="2">
    <source>
        <dbReference type="EMBL" id="GFZ01022.1"/>
    </source>
</evidence>
<feature type="region of interest" description="Disordered" evidence="1">
    <location>
        <begin position="242"/>
        <end position="267"/>
    </location>
</feature>
<feature type="region of interest" description="Disordered" evidence="1">
    <location>
        <begin position="292"/>
        <end position="312"/>
    </location>
</feature>
<dbReference type="OrthoDB" id="1750920at2759"/>
<gene>
    <name evidence="2" type="ORF">Acr_14g0006570</name>
</gene>
<sequence>MPVTPPRFRSFFPTTTLILLPDASRTSPVITPGPNDDVDWVEGEDDRVPIRTWFIHQAGVRTVLAVDALMQRERQEFTTEDLLYVYCVVRPRKNPKTQMFEDNGSFQANDPDLYSVSRHRGYVSVGKVKKFLISSTTFPSTAILSLSKLHTKGIPSFHPSTSTNRPLGQGARSRTRWAAAAEIEDSEEIDQVPITAPLDPIPTAIPPAQPPVEKPIIIPSSDYDDVDNFGFVEAREVVEHSFGQSNSSSSSARWEEKEMAPKAVGDESAKRQDVLDLALLNLAGDQSISPYSLSGGKRKGKLPTEGTSRQKKVNTLHLSTPLRTTRLALPWAMPLCSHRILWTTPLKAQRSFGGNLVMMGAQAHGLEKEPKQTKAGISDAYNAAEIATEQRNQAYQEVTELKALAYDKVYQKVFDRAFERDGDVYEKQLAELFPSYSPIVLPDFNEEEYATLPADEEGVDVAATEGHDPASIEGTIAEEAEGENLLEGTSIPVRTHDLQGSCHVPDLGLPLGRGHSSKRCGPGACSRIPDVLVIHLVLCRLREVQMITLWKVAINFDMGGLVLDKLEVVFTFKATGSIVTDRQSVAALPMSGKTTRSSVKSVTTKVKQRRVCSLHHDSQLPLLGKFFF</sequence>
<keyword evidence="3" id="KW-1185">Reference proteome</keyword>
<organism evidence="2 3">
    <name type="scientific">Actinidia rufa</name>
    <dbReference type="NCBI Taxonomy" id="165716"/>
    <lineage>
        <taxon>Eukaryota</taxon>
        <taxon>Viridiplantae</taxon>
        <taxon>Streptophyta</taxon>
        <taxon>Embryophyta</taxon>
        <taxon>Tracheophyta</taxon>
        <taxon>Spermatophyta</taxon>
        <taxon>Magnoliopsida</taxon>
        <taxon>eudicotyledons</taxon>
        <taxon>Gunneridae</taxon>
        <taxon>Pentapetalae</taxon>
        <taxon>asterids</taxon>
        <taxon>Ericales</taxon>
        <taxon>Actinidiaceae</taxon>
        <taxon>Actinidia</taxon>
    </lineage>
</organism>
<proteinExistence type="predicted"/>
<dbReference type="AlphaFoldDB" id="A0A7J0FQM6"/>
<feature type="compositionally biased region" description="Basic and acidic residues" evidence="1">
    <location>
        <begin position="253"/>
        <end position="267"/>
    </location>
</feature>
<comment type="caution">
    <text evidence="2">The sequence shown here is derived from an EMBL/GenBank/DDBJ whole genome shotgun (WGS) entry which is preliminary data.</text>
</comment>
<name>A0A7J0FQM6_9ERIC</name>
<reference evidence="2 3" key="1">
    <citation type="submission" date="2019-07" db="EMBL/GenBank/DDBJ databases">
        <title>De Novo Assembly of kiwifruit Actinidia rufa.</title>
        <authorList>
            <person name="Sugita-Konishi S."/>
            <person name="Sato K."/>
            <person name="Mori E."/>
            <person name="Abe Y."/>
            <person name="Kisaki G."/>
            <person name="Hamano K."/>
            <person name="Suezawa K."/>
            <person name="Otani M."/>
            <person name="Fukuda T."/>
            <person name="Manabe T."/>
            <person name="Gomi K."/>
            <person name="Tabuchi M."/>
            <person name="Akimitsu K."/>
            <person name="Kataoka I."/>
        </authorList>
    </citation>
    <scope>NUCLEOTIDE SEQUENCE [LARGE SCALE GENOMIC DNA]</scope>
    <source>
        <strain evidence="3">cv. Fuchu</strain>
    </source>
</reference>